<feature type="compositionally biased region" description="Basic and acidic residues" evidence="1">
    <location>
        <begin position="46"/>
        <end position="59"/>
    </location>
</feature>
<dbReference type="AlphaFoldDB" id="A0A426X5Z1"/>
<evidence type="ECO:0000313" key="2">
    <source>
        <dbReference type="EMBL" id="RRT34906.1"/>
    </source>
</evidence>
<organism evidence="2 3">
    <name type="scientific">Ensete ventricosum</name>
    <name type="common">Abyssinian banana</name>
    <name type="synonym">Musa ensete</name>
    <dbReference type="NCBI Taxonomy" id="4639"/>
    <lineage>
        <taxon>Eukaryota</taxon>
        <taxon>Viridiplantae</taxon>
        <taxon>Streptophyta</taxon>
        <taxon>Embryophyta</taxon>
        <taxon>Tracheophyta</taxon>
        <taxon>Spermatophyta</taxon>
        <taxon>Magnoliopsida</taxon>
        <taxon>Liliopsida</taxon>
        <taxon>Zingiberales</taxon>
        <taxon>Musaceae</taxon>
        <taxon>Ensete</taxon>
    </lineage>
</organism>
<gene>
    <name evidence="2" type="ORF">B296_00039161</name>
</gene>
<evidence type="ECO:0000313" key="3">
    <source>
        <dbReference type="Proteomes" id="UP000287651"/>
    </source>
</evidence>
<dbReference type="Proteomes" id="UP000287651">
    <property type="component" value="Unassembled WGS sequence"/>
</dbReference>
<name>A0A426X5Z1_ENSVE</name>
<protein>
    <submittedName>
        <fullName evidence="2">Uncharacterized protein</fullName>
    </submittedName>
</protein>
<dbReference type="EMBL" id="AMZH03025868">
    <property type="protein sequence ID" value="RRT34906.1"/>
    <property type="molecule type" value="Genomic_DNA"/>
</dbReference>
<evidence type="ECO:0000256" key="1">
    <source>
        <dbReference type="SAM" id="MobiDB-lite"/>
    </source>
</evidence>
<reference evidence="2 3" key="1">
    <citation type="journal article" date="2014" name="Agronomy (Basel)">
        <title>A Draft Genome Sequence for Ensete ventricosum, the Drought-Tolerant Tree Against Hunger.</title>
        <authorList>
            <person name="Harrison J."/>
            <person name="Moore K.A."/>
            <person name="Paszkiewicz K."/>
            <person name="Jones T."/>
            <person name="Grant M."/>
            <person name="Ambacheew D."/>
            <person name="Muzemil S."/>
            <person name="Studholme D.J."/>
        </authorList>
    </citation>
    <scope>NUCLEOTIDE SEQUENCE [LARGE SCALE GENOMIC DNA]</scope>
</reference>
<accession>A0A426X5Z1</accession>
<proteinExistence type="predicted"/>
<feature type="region of interest" description="Disordered" evidence="1">
    <location>
        <begin position="32"/>
        <end position="102"/>
    </location>
</feature>
<comment type="caution">
    <text evidence="2">The sequence shown here is derived from an EMBL/GenBank/DDBJ whole genome shotgun (WGS) entry which is preliminary data.</text>
</comment>
<sequence length="126" mass="13908">MAGMFVVLVLDDCIHHPVGRCGPRCPSIAAANPGGWCQERKKQRRTASETGDHSRGGFRDHRRIGRRQPTPTDPASYARVRLTPRKRLGKEGEGINFPSSDSPSVALGIDFKRARPEHLKVTGILK</sequence>